<sequence>MDIKPLKRSKHIVILSREHHTGLLFCWKIRQGLRKEVDTNRIRAYVPYFWENHLRQHFQEEEEQLFLKVNDALCQKALQQHQEIKSLIEQVIQSTPAPTPNLLNQLADYVDNHIRFEERELFPHLEKVLTQQELKNIGAALEQSHATPVTDNFPDAFWTR</sequence>
<evidence type="ECO:0000259" key="4">
    <source>
        <dbReference type="Pfam" id="PF01814"/>
    </source>
</evidence>
<feature type="domain" description="Hemerythrin-like" evidence="4">
    <location>
        <begin position="15"/>
        <end position="125"/>
    </location>
</feature>
<comment type="similarity">
    <text evidence="1">Belongs to the hemerythrin family.</text>
</comment>
<dbReference type="InterPro" id="IPR035938">
    <property type="entry name" value="Hemerythrin-like_sf"/>
</dbReference>
<dbReference type="EMBL" id="VWSF01000006">
    <property type="protein sequence ID" value="KAA5546762.1"/>
    <property type="molecule type" value="Genomic_DNA"/>
</dbReference>
<name>A0A5M6DKF1_9BACT</name>
<keyword evidence="2" id="KW-0479">Metal-binding</keyword>
<keyword evidence="3" id="KW-0408">Iron</keyword>
<gene>
    <name evidence="5" type="ORF">F0145_10520</name>
</gene>
<accession>A0A5M6DKF1</accession>
<dbReference type="Gene3D" id="1.20.120.520">
    <property type="entry name" value="nmb1532 protein domain like"/>
    <property type="match status" value="1"/>
</dbReference>
<protein>
    <submittedName>
        <fullName evidence="5">Hemerythrin domain-containing protein</fullName>
    </submittedName>
</protein>
<evidence type="ECO:0000256" key="2">
    <source>
        <dbReference type="ARBA" id="ARBA00022723"/>
    </source>
</evidence>
<evidence type="ECO:0000256" key="3">
    <source>
        <dbReference type="ARBA" id="ARBA00023004"/>
    </source>
</evidence>
<proteinExistence type="inferred from homology"/>
<keyword evidence="6" id="KW-1185">Reference proteome</keyword>
<comment type="caution">
    <text evidence="5">The sequence shown here is derived from an EMBL/GenBank/DDBJ whole genome shotgun (WGS) entry which is preliminary data.</text>
</comment>
<dbReference type="SUPFAM" id="SSF47188">
    <property type="entry name" value="Hemerythrin-like"/>
    <property type="match status" value="1"/>
</dbReference>
<evidence type="ECO:0000256" key="1">
    <source>
        <dbReference type="ARBA" id="ARBA00010587"/>
    </source>
</evidence>
<dbReference type="InterPro" id="IPR012312">
    <property type="entry name" value="Hemerythrin-like"/>
</dbReference>
<dbReference type="Pfam" id="PF01814">
    <property type="entry name" value="Hemerythrin"/>
    <property type="match status" value="1"/>
</dbReference>
<dbReference type="AlphaFoldDB" id="A0A5M6DKF1"/>
<organism evidence="5 6">
    <name type="scientific">Adhaeribacter rhizoryzae</name>
    <dbReference type="NCBI Taxonomy" id="2607907"/>
    <lineage>
        <taxon>Bacteria</taxon>
        <taxon>Pseudomonadati</taxon>
        <taxon>Bacteroidota</taxon>
        <taxon>Cytophagia</taxon>
        <taxon>Cytophagales</taxon>
        <taxon>Hymenobacteraceae</taxon>
        <taxon>Adhaeribacter</taxon>
    </lineage>
</organism>
<evidence type="ECO:0000313" key="6">
    <source>
        <dbReference type="Proteomes" id="UP000323426"/>
    </source>
</evidence>
<dbReference type="GO" id="GO:0046872">
    <property type="term" value="F:metal ion binding"/>
    <property type="evidence" value="ECO:0007669"/>
    <property type="project" value="UniProtKB-KW"/>
</dbReference>
<evidence type="ECO:0000313" key="5">
    <source>
        <dbReference type="EMBL" id="KAA5546762.1"/>
    </source>
</evidence>
<dbReference type="RefSeq" id="WP_150088363.1">
    <property type="nucleotide sequence ID" value="NZ_VWSF01000006.1"/>
</dbReference>
<dbReference type="Proteomes" id="UP000323426">
    <property type="component" value="Unassembled WGS sequence"/>
</dbReference>
<reference evidence="5 6" key="1">
    <citation type="submission" date="2019-09" db="EMBL/GenBank/DDBJ databases">
        <title>Genome sequence and assembly of Adhaeribacter sp.</title>
        <authorList>
            <person name="Chhetri G."/>
        </authorList>
    </citation>
    <scope>NUCLEOTIDE SEQUENCE [LARGE SCALE GENOMIC DNA]</scope>
    <source>
        <strain evidence="5 6">DK36</strain>
    </source>
</reference>